<feature type="region of interest" description="Disordered" evidence="1">
    <location>
        <begin position="1"/>
        <end position="136"/>
    </location>
</feature>
<proteinExistence type="predicted"/>
<keyword evidence="3" id="KW-1185">Reference proteome</keyword>
<accession>A0ABR3PVA1</accession>
<dbReference type="GeneID" id="95989116"/>
<protein>
    <submittedName>
        <fullName evidence="2">Uncharacterized protein</fullName>
    </submittedName>
</protein>
<gene>
    <name evidence="2" type="ORF">Q8F55_008073</name>
</gene>
<feature type="compositionally biased region" description="Basic and acidic residues" evidence="1">
    <location>
        <begin position="53"/>
        <end position="62"/>
    </location>
</feature>
<reference evidence="2 3" key="1">
    <citation type="submission" date="2023-08" db="EMBL/GenBank/DDBJ databases">
        <title>Annotated Genome Sequence of Vanrija albida AlHP1.</title>
        <authorList>
            <person name="Herzog R."/>
        </authorList>
    </citation>
    <scope>NUCLEOTIDE SEQUENCE [LARGE SCALE GENOMIC DNA]</scope>
    <source>
        <strain evidence="2 3">AlHP1</strain>
    </source>
</reference>
<dbReference type="EMBL" id="JBBXJM010000006">
    <property type="protein sequence ID" value="KAL1406374.1"/>
    <property type="molecule type" value="Genomic_DNA"/>
</dbReference>
<dbReference type="RefSeq" id="XP_069206318.1">
    <property type="nucleotide sequence ID" value="XM_069356477.1"/>
</dbReference>
<dbReference type="Proteomes" id="UP001565368">
    <property type="component" value="Unassembled WGS sequence"/>
</dbReference>
<evidence type="ECO:0000256" key="1">
    <source>
        <dbReference type="SAM" id="MobiDB-lite"/>
    </source>
</evidence>
<evidence type="ECO:0000313" key="3">
    <source>
        <dbReference type="Proteomes" id="UP001565368"/>
    </source>
</evidence>
<sequence>MRATPPRSRQLSGKPGRPHKIHPAPPPHMSVARVPPASNTARTPSRARPPFAVRDEVERDGWADDESSEFGDSASEASFYSAAHACGSDCGSSDDGDSVATVLDSPDVAIPSPTSTITSLPGEDAPTHDSSVGLAEKKAPSADYEYGLLSNYARKVLDDLGPDWKPDWVSLPQESEPLDPTAPEFEDLLVRAWVAIHAKWQRNVAEATRTGGHYNPILLVQSTQPQHIPLHIVHMWLDISDNVDNLAVIASYLWFDDAAKLPPPPGYPQYEGAEVHATPRYPKLQTAKRDYAVPQWAFEDGTEVIMKRYNPVYLVTLTPRISPRILRRLLDGDIPDVRVNYPLWVPAQSKSKWLWWF</sequence>
<name>A0ABR3PVA1_9TREE</name>
<comment type="caution">
    <text evidence="2">The sequence shown here is derived from an EMBL/GenBank/DDBJ whole genome shotgun (WGS) entry which is preliminary data.</text>
</comment>
<evidence type="ECO:0000313" key="2">
    <source>
        <dbReference type="EMBL" id="KAL1406374.1"/>
    </source>
</evidence>
<organism evidence="2 3">
    <name type="scientific">Vanrija albida</name>
    <dbReference type="NCBI Taxonomy" id="181172"/>
    <lineage>
        <taxon>Eukaryota</taxon>
        <taxon>Fungi</taxon>
        <taxon>Dikarya</taxon>
        <taxon>Basidiomycota</taxon>
        <taxon>Agaricomycotina</taxon>
        <taxon>Tremellomycetes</taxon>
        <taxon>Trichosporonales</taxon>
        <taxon>Trichosporonaceae</taxon>
        <taxon>Vanrija</taxon>
    </lineage>
</organism>